<evidence type="ECO:0000256" key="1">
    <source>
        <dbReference type="ARBA" id="ARBA00022448"/>
    </source>
</evidence>
<dbReference type="InterPro" id="IPR027417">
    <property type="entry name" value="P-loop_NTPase"/>
</dbReference>
<gene>
    <name evidence="5" type="ORF">CEN91_301</name>
</gene>
<dbReference type="InterPro" id="IPR017871">
    <property type="entry name" value="ABC_transporter-like_CS"/>
</dbReference>
<evidence type="ECO:0000313" key="5">
    <source>
        <dbReference type="EMBL" id="TSC93094.1"/>
    </source>
</evidence>
<dbReference type="PROSITE" id="PS00211">
    <property type="entry name" value="ABC_TRANSPORTER_1"/>
    <property type="match status" value="1"/>
</dbReference>
<dbReference type="SMART" id="SM00382">
    <property type="entry name" value="AAA"/>
    <property type="match status" value="1"/>
</dbReference>
<sequence length="230" mass="25528">MKTTVIEIQKLTQVYEKGKPNEFKALDGVDLKIHSGELVILYGPSGCGKSTLLNAIAGLEEFDSGKLLIRGEDISKKKEDELADHRRQKIGMVFQSFNLIKGMSILDNVAIPELFGGVGYQTRKNRAQTLLSKFGLGKLAYRKPAELSGGQQQKVALARALVNNPWIILADEPTGNLDSKSSIEVIAIIKELSKKSKRTILMVTHNPDHLKIADRVIYMKDGKIEKENKK</sequence>
<proteinExistence type="predicted"/>
<dbReference type="EMBL" id="VMGI01000036">
    <property type="protein sequence ID" value="TSC93094.1"/>
    <property type="molecule type" value="Genomic_DNA"/>
</dbReference>
<dbReference type="GO" id="GO:0005524">
    <property type="term" value="F:ATP binding"/>
    <property type="evidence" value="ECO:0007669"/>
    <property type="project" value="UniProtKB-KW"/>
</dbReference>
<keyword evidence="2" id="KW-0547">Nucleotide-binding</keyword>
<reference evidence="5 6" key="1">
    <citation type="submission" date="2017-07" db="EMBL/GenBank/DDBJ databases">
        <title>Mechanisms for carbon and nitrogen cycling indicate functional differentiation within the Candidate Phyla Radiation.</title>
        <authorList>
            <person name="Danczak R.E."/>
            <person name="Johnston M.D."/>
            <person name="Kenah C."/>
            <person name="Slattery M."/>
            <person name="Wrighton K.C."/>
            <person name="Wilkins M.J."/>
        </authorList>
    </citation>
    <scope>NUCLEOTIDE SEQUENCE [LARGE SCALE GENOMIC DNA]</scope>
    <source>
        <strain evidence="5">Licking1014_85</strain>
    </source>
</reference>
<dbReference type="InterPro" id="IPR003593">
    <property type="entry name" value="AAA+_ATPase"/>
</dbReference>
<dbReference type="CDD" id="cd03255">
    <property type="entry name" value="ABC_MJ0796_LolCDE_FtsE"/>
    <property type="match status" value="1"/>
</dbReference>
<dbReference type="PROSITE" id="PS50893">
    <property type="entry name" value="ABC_TRANSPORTER_2"/>
    <property type="match status" value="1"/>
</dbReference>
<dbReference type="InterPro" id="IPR003439">
    <property type="entry name" value="ABC_transporter-like_ATP-bd"/>
</dbReference>
<dbReference type="SUPFAM" id="SSF52540">
    <property type="entry name" value="P-loop containing nucleoside triphosphate hydrolases"/>
    <property type="match status" value="1"/>
</dbReference>
<comment type="caution">
    <text evidence="5">The sequence shown here is derived from an EMBL/GenBank/DDBJ whole genome shotgun (WGS) entry which is preliminary data.</text>
</comment>
<dbReference type="Proteomes" id="UP000315589">
    <property type="component" value="Unassembled WGS sequence"/>
</dbReference>
<dbReference type="PANTHER" id="PTHR24220">
    <property type="entry name" value="IMPORT ATP-BINDING PROTEIN"/>
    <property type="match status" value="1"/>
</dbReference>
<evidence type="ECO:0000256" key="3">
    <source>
        <dbReference type="ARBA" id="ARBA00022840"/>
    </source>
</evidence>
<evidence type="ECO:0000313" key="6">
    <source>
        <dbReference type="Proteomes" id="UP000315589"/>
    </source>
</evidence>
<keyword evidence="3 5" id="KW-0067">ATP-binding</keyword>
<dbReference type="InterPro" id="IPR017911">
    <property type="entry name" value="MacB-like_ATP-bd"/>
</dbReference>
<accession>A0A554LJS1</accession>
<dbReference type="GO" id="GO:0005886">
    <property type="term" value="C:plasma membrane"/>
    <property type="evidence" value="ECO:0007669"/>
    <property type="project" value="TreeGrafter"/>
</dbReference>
<dbReference type="Gene3D" id="3.40.50.300">
    <property type="entry name" value="P-loop containing nucleotide triphosphate hydrolases"/>
    <property type="match status" value="1"/>
</dbReference>
<protein>
    <submittedName>
        <fullName evidence="5">Putative ABC transport system ATP-binding protein</fullName>
    </submittedName>
</protein>
<name>A0A554LJS1_9BACT</name>
<keyword evidence="1" id="KW-0813">Transport</keyword>
<dbReference type="AlphaFoldDB" id="A0A554LJS1"/>
<feature type="domain" description="ABC transporter" evidence="4">
    <location>
        <begin position="6"/>
        <end position="230"/>
    </location>
</feature>
<evidence type="ECO:0000256" key="2">
    <source>
        <dbReference type="ARBA" id="ARBA00022741"/>
    </source>
</evidence>
<dbReference type="Pfam" id="PF00005">
    <property type="entry name" value="ABC_tran"/>
    <property type="match status" value="1"/>
</dbReference>
<evidence type="ECO:0000259" key="4">
    <source>
        <dbReference type="PROSITE" id="PS50893"/>
    </source>
</evidence>
<dbReference type="InterPro" id="IPR015854">
    <property type="entry name" value="ABC_transpr_LolD-like"/>
</dbReference>
<dbReference type="GO" id="GO:0098796">
    <property type="term" value="C:membrane protein complex"/>
    <property type="evidence" value="ECO:0007669"/>
    <property type="project" value="UniProtKB-ARBA"/>
</dbReference>
<dbReference type="GO" id="GO:0016887">
    <property type="term" value="F:ATP hydrolysis activity"/>
    <property type="evidence" value="ECO:0007669"/>
    <property type="project" value="InterPro"/>
</dbReference>
<dbReference type="FunFam" id="3.40.50.300:FF:000032">
    <property type="entry name" value="Export ABC transporter ATP-binding protein"/>
    <property type="match status" value="1"/>
</dbReference>
<organism evidence="5 6">
    <name type="scientific">Candidatus Berkelbacteria bacterium Licking1014_85</name>
    <dbReference type="NCBI Taxonomy" id="2017148"/>
    <lineage>
        <taxon>Bacteria</taxon>
        <taxon>Candidatus Berkelbacteria</taxon>
    </lineage>
</organism>
<dbReference type="GO" id="GO:0022857">
    <property type="term" value="F:transmembrane transporter activity"/>
    <property type="evidence" value="ECO:0007669"/>
    <property type="project" value="UniProtKB-ARBA"/>
</dbReference>